<proteinExistence type="predicted"/>
<dbReference type="EMBL" id="JACEIQ010000001">
    <property type="protein sequence ID" value="MBA4493226.1"/>
    <property type="molecule type" value="Genomic_DNA"/>
</dbReference>
<sequence>MKIRPKYRKKYGLIPYALNQLEQAVMPNAANHRESYRCPECKRPVMLRTSKLKRKFFAHRVKRYCKLERSSSVLAKHVLRLTFEQWLKGKGDPIEVSHFCQSRQSIPREEIAYVKINSSMSSPLAAADLVLFDNFDVPFRAFSFDHRNRSVSPIAVMELSSEEVLSNPYLLSPLYPNSQTPPFKSDSGPEQLSLSLFSSD</sequence>
<feature type="compositionally biased region" description="Polar residues" evidence="1">
    <location>
        <begin position="188"/>
        <end position="200"/>
    </location>
</feature>
<dbReference type="InterPro" id="IPR057253">
    <property type="entry name" value="CoiA-like_N"/>
</dbReference>
<protein>
    <recommendedName>
        <fullName evidence="2">Competence protein CoiA-like N-terminal domain-containing protein</fullName>
    </recommendedName>
</protein>
<dbReference type="Proteomes" id="UP000535491">
    <property type="component" value="Unassembled WGS sequence"/>
</dbReference>
<evidence type="ECO:0000313" key="4">
    <source>
        <dbReference type="Proteomes" id="UP000535491"/>
    </source>
</evidence>
<comment type="caution">
    <text evidence="3">The sequence shown here is derived from an EMBL/GenBank/DDBJ whole genome shotgun (WGS) entry which is preliminary data.</text>
</comment>
<name>A0A7W1WNT7_9BACL</name>
<organism evidence="3 4">
    <name type="scientific">Paenactinomyces guangxiensis</name>
    <dbReference type="NCBI Taxonomy" id="1490290"/>
    <lineage>
        <taxon>Bacteria</taxon>
        <taxon>Bacillati</taxon>
        <taxon>Bacillota</taxon>
        <taxon>Bacilli</taxon>
        <taxon>Bacillales</taxon>
        <taxon>Thermoactinomycetaceae</taxon>
        <taxon>Paenactinomyces</taxon>
    </lineage>
</organism>
<evidence type="ECO:0000256" key="1">
    <source>
        <dbReference type="SAM" id="MobiDB-lite"/>
    </source>
</evidence>
<gene>
    <name evidence="3" type="ORF">H1191_02720</name>
</gene>
<accession>A0A7W1WNT7</accession>
<dbReference type="AlphaFoldDB" id="A0A7W1WNT7"/>
<feature type="domain" description="Competence protein CoiA-like N-terminal" evidence="2">
    <location>
        <begin position="31"/>
        <end position="67"/>
    </location>
</feature>
<keyword evidence="4" id="KW-1185">Reference proteome</keyword>
<dbReference type="RefSeq" id="WP_181750425.1">
    <property type="nucleotide sequence ID" value="NZ_JACEIQ010000001.1"/>
</dbReference>
<evidence type="ECO:0000259" key="2">
    <source>
        <dbReference type="Pfam" id="PF25164"/>
    </source>
</evidence>
<evidence type="ECO:0000313" key="3">
    <source>
        <dbReference type="EMBL" id="MBA4493226.1"/>
    </source>
</evidence>
<feature type="region of interest" description="Disordered" evidence="1">
    <location>
        <begin position="180"/>
        <end position="200"/>
    </location>
</feature>
<reference evidence="3 4" key="1">
    <citation type="submission" date="2020-07" db="EMBL/GenBank/DDBJ databases">
        <authorList>
            <person name="Feng H."/>
        </authorList>
    </citation>
    <scope>NUCLEOTIDE SEQUENCE [LARGE SCALE GENOMIC DNA]</scope>
    <source>
        <strain evidence="4">s-10</strain>
    </source>
</reference>
<dbReference type="Pfam" id="PF25164">
    <property type="entry name" value="CoiA_N"/>
    <property type="match status" value="1"/>
</dbReference>